<name>A0AAI8MNX0_9HELI</name>
<dbReference type="EMBL" id="DS990391">
    <property type="protein sequence ID" value="EFR45715.1"/>
    <property type="molecule type" value="Genomic_DNA"/>
</dbReference>
<evidence type="ECO:0000313" key="1">
    <source>
        <dbReference type="EMBL" id="BAM33083.1"/>
    </source>
</evidence>
<reference evidence="1" key="3">
    <citation type="submission" date="2012-07" db="EMBL/GenBank/DDBJ databases">
        <authorList>
            <person name="Akiyama T."/>
            <person name="Takeshita N."/>
            <person name="Ohmagari N."/>
            <person name="Kirikae T."/>
        </authorList>
    </citation>
    <scope>NUCLEOTIDE SEQUENCE</scope>
    <source>
        <strain evidence="1">ATCC BAA-847</strain>
    </source>
</reference>
<dbReference type="KEGG" id="hcb:HCBAA847_1863"/>
<reference evidence="2" key="1">
    <citation type="submission" date="2008-08" db="EMBL/GenBank/DDBJ databases">
        <title>Annotation of Helicobacter cinaedi strain CCUG 18818.</title>
        <authorList>
            <consortium name="The Broad Institute Genome Sequencing Platform"/>
            <person name="Fox J.G."/>
            <person name="Shen Z."/>
            <person name="Charoenlap N."/>
            <person name="Schauer D.B."/>
            <person name="Ward D."/>
            <person name="Mehta T."/>
            <person name="Young S."/>
            <person name="Jaffe D."/>
            <person name="Gnerre S."/>
            <person name="Berlin A."/>
            <person name="Heiman D."/>
            <person name="Hepburn T."/>
            <person name="Shea T."/>
            <person name="Sykes S."/>
            <person name="Alvarado L."/>
            <person name="Kodira C."/>
            <person name="Borodovsky M."/>
            <person name="Lander E."/>
            <person name="Galagan J."/>
            <person name="Nusbaum C."/>
            <person name="Birren B."/>
        </authorList>
    </citation>
    <scope>NUCLEOTIDE SEQUENCE</scope>
    <source>
        <strain evidence="2">CCUG 18818</strain>
    </source>
</reference>
<gene>
    <name evidence="1" type="ORF">HCBAA847_1863</name>
    <name evidence="2" type="ORF">HCCG_00261</name>
</gene>
<reference evidence="1 4" key="2">
    <citation type="journal article" date="2012" name="J. Bacteriol.">
        <title>Complete Genome Sequence of Helicobacter cinaedi Type Strain ATCC BAA-847.</title>
        <authorList>
            <person name="Miyoshi-Akiyama T."/>
            <person name="Takeshita N."/>
            <person name="Ohmagari N."/>
            <person name="Kirikae T."/>
        </authorList>
    </citation>
    <scope>NUCLEOTIDE SEQUENCE [LARGE SCALE GENOMIC DNA]</scope>
    <source>
        <strain evidence="1 4">ATCC BAA-847</strain>
    </source>
</reference>
<dbReference type="Proteomes" id="UP000005755">
    <property type="component" value="Unassembled WGS sequence"/>
</dbReference>
<accession>A0AAI8MNX0</accession>
<sequence>MLESLSLDKYWEYLLALKAIDDNKIGDWVGKAIEAGFLESVVHQYFIAQGEMLEVSDYTEQEQDKFILRPRLIYKYVDYWGRQPHILWPYGIFSKQYYPISLIGKEITEHGDTDSSNTYWYPREWEIDNAIQGVYRKYNYQPISYKDITQKVLYTYMLQLCYNAKTF</sequence>
<organism evidence="1 4">
    <name type="scientific">Helicobacter cinaedi CCUG 18818 = ATCC BAA-847</name>
    <dbReference type="NCBI Taxonomy" id="537971"/>
    <lineage>
        <taxon>Bacteria</taxon>
        <taxon>Pseudomonadati</taxon>
        <taxon>Campylobacterota</taxon>
        <taxon>Epsilonproteobacteria</taxon>
        <taxon>Campylobacterales</taxon>
        <taxon>Helicobacteraceae</taxon>
        <taxon>Helicobacter</taxon>
    </lineage>
</organism>
<dbReference type="Proteomes" id="UP000006036">
    <property type="component" value="Chromosome 1"/>
</dbReference>
<dbReference type="EMBL" id="AP012492">
    <property type="protein sequence ID" value="BAM33083.1"/>
    <property type="molecule type" value="Genomic_DNA"/>
</dbReference>
<evidence type="ECO:0000313" key="4">
    <source>
        <dbReference type="Proteomes" id="UP000006036"/>
    </source>
</evidence>
<reference evidence="3" key="4">
    <citation type="journal article" date="2014" name="Genome Announc.">
        <title>Draft genome sequences of six enterohepatic helicobacter species isolated from humans and one from rhesus macaques.</title>
        <authorList>
            <person name="Shen Z."/>
            <person name="Sheh A."/>
            <person name="Young S.K."/>
            <person name="Abouelliel A."/>
            <person name="Ward D.V."/>
            <person name="Earl A.M."/>
            <person name="Fox J.G."/>
        </authorList>
    </citation>
    <scope>NUCLEOTIDE SEQUENCE [LARGE SCALE GENOMIC DNA]</scope>
    <source>
        <strain evidence="3">CCUG 18818</strain>
    </source>
</reference>
<dbReference type="RefSeq" id="WP_002955538.1">
    <property type="nucleotide sequence ID" value="NC_020555.1"/>
</dbReference>
<proteinExistence type="predicted"/>
<evidence type="ECO:0000313" key="3">
    <source>
        <dbReference type="Proteomes" id="UP000005755"/>
    </source>
</evidence>
<protein>
    <submittedName>
        <fullName evidence="1">Uncharacterized protein</fullName>
    </submittedName>
</protein>
<evidence type="ECO:0000313" key="2">
    <source>
        <dbReference type="EMBL" id="EFR45715.1"/>
    </source>
</evidence>
<dbReference type="AlphaFoldDB" id="A0AAI8MNX0"/>
<keyword evidence="3" id="KW-1185">Reference proteome</keyword>